<evidence type="ECO:0000256" key="8">
    <source>
        <dbReference type="ARBA" id="ARBA00048679"/>
    </source>
</evidence>
<dbReference type="InterPro" id="IPR008271">
    <property type="entry name" value="Ser/Thr_kinase_AS"/>
</dbReference>
<evidence type="ECO:0000313" key="11">
    <source>
        <dbReference type="EMBL" id="KAK2656115.1"/>
    </source>
</evidence>
<reference evidence="11" key="1">
    <citation type="journal article" date="2023" name="Plant J.">
        <title>Genome sequences and population genomics provide insights into the demographic history, inbreeding, and mutation load of two 'living fossil' tree species of Dipteronia.</title>
        <authorList>
            <person name="Feng Y."/>
            <person name="Comes H.P."/>
            <person name="Chen J."/>
            <person name="Zhu S."/>
            <person name="Lu R."/>
            <person name="Zhang X."/>
            <person name="Li P."/>
            <person name="Qiu J."/>
            <person name="Olsen K.M."/>
            <person name="Qiu Y."/>
        </authorList>
    </citation>
    <scope>NUCLEOTIDE SEQUENCE</scope>
    <source>
        <strain evidence="11">KIB01</strain>
    </source>
</reference>
<feature type="region of interest" description="Disordered" evidence="9">
    <location>
        <begin position="594"/>
        <end position="613"/>
    </location>
</feature>
<dbReference type="Pfam" id="PF00069">
    <property type="entry name" value="Pkinase"/>
    <property type="match status" value="1"/>
</dbReference>
<dbReference type="Gene3D" id="3.30.200.20">
    <property type="entry name" value="Phosphorylase Kinase, domain 1"/>
    <property type="match status" value="1"/>
</dbReference>
<evidence type="ECO:0000259" key="10">
    <source>
        <dbReference type="PROSITE" id="PS50011"/>
    </source>
</evidence>
<dbReference type="CDD" id="cd13983">
    <property type="entry name" value="STKc_WNK"/>
    <property type="match status" value="1"/>
</dbReference>
<dbReference type="PANTHER" id="PTHR13902">
    <property type="entry name" value="SERINE/THREONINE-PROTEIN KINASE WNK WITH NO LYSINE -RELATED"/>
    <property type="match status" value="1"/>
</dbReference>
<dbReference type="FunFam" id="3.30.200.20:FF:000075">
    <property type="entry name" value="Probable serine/threonine-protein kinase WNK1"/>
    <property type="match status" value="1"/>
</dbReference>
<dbReference type="EMBL" id="JANJYI010000003">
    <property type="protein sequence ID" value="KAK2656115.1"/>
    <property type="molecule type" value="Genomic_DNA"/>
</dbReference>
<dbReference type="FunFam" id="1.10.510.10:FF:000046">
    <property type="entry name" value="probable serine/threonine-protein kinase WNK9"/>
    <property type="match status" value="1"/>
</dbReference>
<dbReference type="InterPro" id="IPR050588">
    <property type="entry name" value="WNK_Ser-Thr_kinase"/>
</dbReference>
<protein>
    <recommendedName>
        <fullName evidence="1">non-specific serine/threonine protein kinase</fullName>
        <ecNumber evidence="1">2.7.11.1</ecNumber>
    </recommendedName>
</protein>
<dbReference type="PROSITE" id="PS50011">
    <property type="entry name" value="PROTEIN_KINASE_DOM"/>
    <property type="match status" value="1"/>
</dbReference>
<feature type="domain" description="Protein kinase" evidence="10">
    <location>
        <begin position="28"/>
        <end position="285"/>
    </location>
</feature>
<keyword evidence="4" id="KW-0547">Nucleotide-binding</keyword>
<comment type="caution">
    <text evidence="11">The sequence shown here is derived from an EMBL/GenBank/DDBJ whole genome shotgun (WGS) entry which is preliminary data.</text>
</comment>
<comment type="catalytic activity">
    <reaction evidence="8">
        <text>L-seryl-[protein] + ATP = O-phospho-L-seryl-[protein] + ADP + H(+)</text>
        <dbReference type="Rhea" id="RHEA:17989"/>
        <dbReference type="Rhea" id="RHEA-COMP:9863"/>
        <dbReference type="Rhea" id="RHEA-COMP:11604"/>
        <dbReference type="ChEBI" id="CHEBI:15378"/>
        <dbReference type="ChEBI" id="CHEBI:29999"/>
        <dbReference type="ChEBI" id="CHEBI:30616"/>
        <dbReference type="ChEBI" id="CHEBI:83421"/>
        <dbReference type="ChEBI" id="CHEBI:456216"/>
        <dbReference type="EC" id="2.7.11.1"/>
    </reaction>
</comment>
<evidence type="ECO:0000256" key="5">
    <source>
        <dbReference type="ARBA" id="ARBA00022777"/>
    </source>
</evidence>
<name>A0AAD9XAV7_9ROSI</name>
<evidence type="ECO:0000313" key="12">
    <source>
        <dbReference type="Proteomes" id="UP001280121"/>
    </source>
</evidence>
<evidence type="ECO:0000256" key="7">
    <source>
        <dbReference type="ARBA" id="ARBA00047899"/>
    </source>
</evidence>
<dbReference type="GO" id="GO:0004674">
    <property type="term" value="F:protein serine/threonine kinase activity"/>
    <property type="evidence" value="ECO:0007669"/>
    <property type="project" value="UniProtKB-KW"/>
</dbReference>
<evidence type="ECO:0000256" key="3">
    <source>
        <dbReference type="ARBA" id="ARBA00022679"/>
    </source>
</evidence>
<dbReference type="SUPFAM" id="SSF56112">
    <property type="entry name" value="Protein kinase-like (PK-like)"/>
    <property type="match status" value="1"/>
</dbReference>
<dbReference type="EC" id="2.7.11.1" evidence="1"/>
<keyword evidence="6" id="KW-0067">ATP-binding</keyword>
<keyword evidence="12" id="KW-1185">Reference proteome</keyword>
<dbReference type="GO" id="GO:0005524">
    <property type="term" value="F:ATP binding"/>
    <property type="evidence" value="ECO:0007669"/>
    <property type="project" value="UniProtKB-KW"/>
</dbReference>
<dbReference type="InterPro" id="IPR011009">
    <property type="entry name" value="Kinase-like_dom_sf"/>
</dbReference>
<feature type="compositionally biased region" description="Low complexity" evidence="9">
    <location>
        <begin position="597"/>
        <end position="607"/>
    </location>
</feature>
<gene>
    <name evidence="11" type="ORF">Ddye_009167</name>
</gene>
<keyword evidence="3" id="KW-0808">Transferase</keyword>
<comment type="catalytic activity">
    <reaction evidence="7">
        <text>L-threonyl-[protein] + ATP = O-phospho-L-threonyl-[protein] + ADP + H(+)</text>
        <dbReference type="Rhea" id="RHEA:46608"/>
        <dbReference type="Rhea" id="RHEA-COMP:11060"/>
        <dbReference type="Rhea" id="RHEA-COMP:11605"/>
        <dbReference type="ChEBI" id="CHEBI:15378"/>
        <dbReference type="ChEBI" id="CHEBI:30013"/>
        <dbReference type="ChEBI" id="CHEBI:30616"/>
        <dbReference type="ChEBI" id="CHEBI:61977"/>
        <dbReference type="ChEBI" id="CHEBI:456216"/>
        <dbReference type="EC" id="2.7.11.1"/>
    </reaction>
</comment>
<dbReference type="InterPro" id="IPR000719">
    <property type="entry name" value="Prot_kinase_dom"/>
</dbReference>
<organism evidence="11 12">
    <name type="scientific">Dipteronia dyeriana</name>
    <dbReference type="NCBI Taxonomy" id="168575"/>
    <lineage>
        <taxon>Eukaryota</taxon>
        <taxon>Viridiplantae</taxon>
        <taxon>Streptophyta</taxon>
        <taxon>Embryophyta</taxon>
        <taxon>Tracheophyta</taxon>
        <taxon>Spermatophyta</taxon>
        <taxon>Magnoliopsida</taxon>
        <taxon>eudicotyledons</taxon>
        <taxon>Gunneridae</taxon>
        <taxon>Pentapetalae</taxon>
        <taxon>rosids</taxon>
        <taxon>malvids</taxon>
        <taxon>Sapindales</taxon>
        <taxon>Sapindaceae</taxon>
        <taxon>Hippocastanoideae</taxon>
        <taxon>Acereae</taxon>
        <taxon>Dipteronia</taxon>
    </lineage>
</organism>
<evidence type="ECO:0000256" key="9">
    <source>
        <dbReference type="SAM" id="MobiDB-lite"/>
    </source>
</evidence>
<feature type="region of interest" description="Disordered" evidence="9">
    <location>
        <begin position="494"/>
        <end position="513"/>
    </location>
</feature>
<evidence type="ECO:0000256" key="6">
    <source>
        <dbReference type="ARBA" id="ARBA00022840"/>
    </source>
</evidence>
<dbReference type="Proteomes" id="UP001280121">
    <property type="component" value="Unassembled WGS sequence"/>
</dbReference>
<evidence type="ECO:0000256" key="1">
    <source>
        <dbReference type="ARBA" id="ARBA00012513"/>
    </source>
</evidence>
<proteinExistence type="predicted"/>
<dbReference type="SMART" id="SM00220">
    <property type="entry name" value="S_TKc"/>
    <property type="match status" value="1"/>
</dbReference>
<dbReference type="PROSITE" id="PS00108">
    <property type="entry name" value="PROTEIN_KINASE_ST"/>
    <property type="match status" value="1"/>
</dbReference>
<dbReference type="Gene3D" id="3.10.20.90">
    <property type="entry name" value="Phosphatidylinositol 3-kinase Catalytic Subunit, Chain A, domain 1"/>
    <property type="match status" value="1"/>
</dbReference>
<sequence>METSEESAAQVEPPDPDVLEVDPTSRYIRYKELIGKGAFKTVYKAFDEVNGLEVAWSQVRIDDVLQSPDDLERLYSEVHLLKALKHSNIIRFYNSWIDDKNKTVNIITELFTSGSLRQFRKKHKKVDMKAVKGWARQILTGLIYLHSHNPPIIHRDLKCDNIFINGNQGEVKIGDLGLATIMEQANAKSVIGTPEFMAPELYDENYNELADIYSFGMCMLELVTFEYPYSECRNSAQIYKKVSSGIKPAALSKVKDPEVKLFIDKCLVPASQRLSAKELLKEPFLQMNGSAKNRPLPLPDIVMPKMGAFGDRCLMSEGPASAKNRHSSMDFDHYSELPIITCFDNSVDGDTYSRNLEVRRSKKGNFFLLKGERNDEYSVSLILRIADHNGRVRNIHFLFYIDSDTAFSVSSEMVEQLELADQNVKFIAELIDLLLLNLIPSWKPCVPVDHLVPQSKIQTPRDSKKDPWSPERVENSEGLLQSVVFDSRSSACLDSSSAEGSSRTTRHGPDFLKLDEKRSQVDLSFPGTSMTDDPISEMSYVSASSIELNDKKNRINSDMFTESGSIRNFDHRHGSKVSIRQSLAGIELVESPDVADTLSNPTSTPSLSDREDDEEVRMKLQIIEMQYQEAIEEINKRRHEAILETRRLSKKKMESVC</sequence>
<keyword evidence="2" id="KW-0723">Serine/threonine-protein kinase</keyword>
<keyword evidence="5" id="KW-0418">Kinase</keyword>
<dbReference type="AlphaFoldDB" id="A0AAD9XAV7"/>
<dbReference type="Gene3D" id="1.10.510.10">
    <property type="entry name" value="Transferase(Phosphotransferase) domain 1"/>
    <property type="match status" value="1"/>
</dbReference>
<evidence type="ECO:0000256" key="2">
    <source>
        <dbReference type="ARBA" id="ARBA00022527"/>
    </source>
</evidence>
<evidence type="ECO:0000256" key="4">
    <source>
        <dbReference type="ARBA" id="ARBA00022741"/>
    </source>
</evidence>
<accession>A0AAD9XAV7</accession>